<keyword evidence="4" id="KW-1185">Reference proteome</keyword>
<dbReference type="EMBL" id="QXGH01000062">
    <property type="protein sequence ID" value="RHW22418.1"/>
    <property type="molecule type" value="Genomic_DNA"/>
</dbReference>
<dbReference type="Pfam" id="PF00857">
    <property type="entry name" value="Isochorismatase"/>
    <property type="match status" value="1"/>
</dbReference>
<evidence type="ECO:0000313" key="4">
    <source>
        <dbReference type="Proteomes" id="UP000283644"/>
    </source>
</evidence>
<protein>
    <submittedName>
        <fullName evidence="3">Cysteine hydrolase</fullName>
    </submittedName>
</protein>
<keyword evidence="1 3" id="KW-0378">Hydrolase</keyword>
<evidence type="ECO:0000313" key="3">
    <source>
        <dbReference type="EMBL" id="RHW22418.1"/>
    </source>
</evidence>
<evidence type="ECO:0000256" key="1">
    <source>
        <dbReference type="ARBA" id="ARBA00022801"/>
    </source>
</evidence>
<sequence length="208" mass="22379">MTETGAKKSDVALVCIDVQRDFVPPPTADGSEAEPVQRIRELVATARENDVPVIFVRELHNPSLVDLGREVDGVEGLHCIEGTTGADFVEGFGPRPDEYQIRKRRYSAFFGTDLDIVLRGYGVNTIVLTGGLTDVCVHYTAVDAHQHDYHVRVVEDAVFASSPPAHEAALAAMKYLQINAVLDSDDAGALIRARATGTQPAIAAATPV</sequence>
<dbReference type="Proteomes" id="UP000283644">
    <property type="component" value="Unassembled WGS sequence"/>
</dbReference>
<dbReference type="PANTHER" id="PTHR43540:SF6">
    <property type="entry name" value="ISOCHORISMATASE-LIKE DOMAIN-CONTAINING PROTEIN"/>
    <property type="match status" value="1"/>
</dbReference>
<dbReference type="CDD" id="cd00431">
    <property type="entry name" value="cysteine_hydrolases"/>
    <property type="match status" value="1"/>
</dbReference>
<evidence type="ECO:0000259" key="2">
    <source>
        <dbReference type="Pfam" id="PF00857"/>
    </source>
</evidence>
<dbReference type="AlphaFoldDB" id="A0A417XS68"/>
<feature type="domain" description="Isochorismatase-like" evidence="2">
    <location>
        <begin position="12"/>
        <end position="185"/>
    </location>
</feature>
<dbReference type="SUPFAM" id="SSF52499">
    <property type="entry name" value="Isochorismatase-like hydrolases"/>
    <property type="match status" value="1"/>
</dbReference>
<gene>
    <name evidence="3" type="ORF">D0Z08_31485</name>
</gene>
<dbReference type="GO" id="GO:0016787">
    <property type="term" value="F:hydrolase activity"/>
    <property type="evidence" value="ECO:0007669"/>
    <property type="project" value="UniProtKB-KW"/>
</dbReference>
<dbReference type="PANTHER" id="PTHR43540">
    <property type="entry name" value="PEROXYUREIDOACRYLATE/UREIDOACRYLATE AMIDOHYDROLASE-RELATED"/>
    <property type="match status" value="1"/>
</dbReference>
<dbReference type="InterPro" id="IPR050272">
    <property type="entry name" value="Isochorismatase-like_hydrls"/>
</dbReference>
<dbReference type="InterPro" id="IPR036380">
    <property type="entry name" value="Isochorismatase-like_sf"/>
</dbReference>
<comment type="caution">
    <text evidence="3">The sequence shown here is derived from an EMBL/GenBank/DDBJ whole genome shotgun (WGS) entry which is preliminary data.</text>
</comment>
<dbReference type="InterPro" id="IPR000868">
    <property type="entry name" value="Isochorismatase-like_dom"/>
</dbReference>
<accession>A0A417XS68</accession>
<organism evidence="3 4">
    <name type="scientific">Nocardioides immobilis</name>
    <dbReference type="NCBI Taxonomy" id="2049295"/>
    <lineage>
        <taxon>Bacteria</taxon>
        <taxon>Bacillati</taxon>
        <taxon>Actinomycetota</taxon>
        <taxon>Actinomycetes</taxon>
        <taxon>Propionibacteriales</taxon>
        <taxon>Nocardioidaceae</taxon>
        <taxon>Nocardioides</taxon>
    </lineage>
</organism>
<name>A0A417XS68_9ACTN</name>
<proteinExistence type="predicted"/>
<reference evidence="3 4" key="1">
    <citation type="submission" date="2018-09" db="EMBL/GenBank/DDBJ databases">
        <title>Genome sequencing of Nocardioides immobilis CCTCC AB 2017083 for comparison to Nocardioides silvaticus.</title>
        <authorList>
            <person name="Li C."/>
            <person name="Wang G."/>
        </authorList>
    </citation>
    <scope>NUCLEOTIDE SEQUENCE [LARGE SCALE GENOMIC DNA]</scope>
    <source>
        <strain evidence="3 4">CCTCC AB 2017083</strain>
    </source>
</reference>
<dbReference type="OrthoDB" id="9794942at2"/>
<dbReference type="Gene3D" id="3.40.50.850">
    <property type="entry name" value="Isochorismatase-like"/>
    <property type="match status" value="1"/>
</dbReference>